<dbReference type="Proteomes" id="UP001152797">
    <property type="component" value="Unassembled WGS sequence"/>
</dbReference>
<gene>
    <name evidence="1" type="ORF">C1SCF055_LOCUS38528</name>
</gene>
<proteinExistence type="predicted"/>
<name>A0A9P1DNG1_9DINO</name>
<evidence type="ECO:0000313" key="2">
    <source>
        <dbReference type="EMBL" id="CAL1166944.1"/>
    </source>
</evidence>
<protein>
    <submittedName>
        <fullName evidence="1">Uncharacterized protein</fullName>
    </submittedName>
</protein>
<dbReference type="AlphaFoldDB" id="A0A9P1DNG1"/>
<evidence type="ECO:0000313" key="3">
    <source>
        <dbReference type="Proteomes" id="UP001152797"/>
    </source>
</evidence>
<dbReference type="EMBL" id="CAMXCT020005913">
    <property type="protein sequence ID" value="CAL1166944.1"/>
    <property type="molecule type" value="Genomic_DNA"/>
</dbReference>
<accession>A0A9P1DNG1</accession>
<organism evidence="1">
    <name type="scientific">Cladocopium goreaui</name>
    <dbReference type="NCBI Taxonomy" id="2562237"/>
    <lineage>
        <taxon>Eukaryota</taxon>
        <taxon>Sar</taxon>
        <taxon>Alveolata</taxon>
        <taxon>Dinophyceae</taxon>
        <taxon>Suessiales</taxon>
        <taxon>Symbiodiniaceae</taxon>
        <taxon>Cladocopium</taxon>
    </lineage>
</organism>
<keyword evidence="3" id="KW-1185">Reference proteome</keyword>
<sequence length="171" mass="18749">MIGLRAGLSSASGLWVGKLLCHGCVYYETVSSTYILSLGFHAAGGLSWEITPVGPTDSSGKHEFFRLTPACFSLEDSRAYLQCFATTKLWSPSHGENEEEYAAVPTTVCCPWEAPDGGHGVLLRRTGPNEPLVPFWLKFGEVDVKQDLSKLVKHIVLISKVKVVRHKEKTA</sequence>
<comment type="caution">
    <text evidence="1">The sequence shown here is derived from an EMBL/GenBank/DDBJ whole genome shotgun (WGS) entry which is preliminary data.</text>
</comment>
<evidence type="ECO:0000313" key="1">
    <source>
        <dbReference type="EMBL" id="CAI4013569.1"/>
    </source>
</evidence>
<dbReference type="EMBL" id="CAMXCT030005913">
    <property type="protein sequence ID" value="CAL4800881.1"/>
    <property type="molecule type" value="Genomic_DNA"/>
</dbReference>
<reference evidence="2" key="2">
    <citation type="submission" date="2024-04" db="EMBL/GenBank/DDBJ databases">
        <authorList>
            <person name="Chen Y."/>
            <person name="Shah S."/>
            <person name="Dougan E. K."/>
            <person name="Thang M."/>
            <person name="Chan C."/>
        </authorList>
    </citation>
    <scope>NUCLEOTIDE SEQUENCE [LARGE SCALE GENOMIC DNA]</scope>
</reference>
<dbReference type="EMBL" id="CAMXCT010005913">
    <property type="protein sequence ID" value="CAI4013569.1"/>
    <property type="molecule type" value="Genomic_DNA"/>
</dbReference>
<reference evidence="1" key="1">
    <citation type="submission" date="2022-10" db="EMBL/GenBank/DDBJ databases">
        <authorList>
            <person name="Chen Y."/>
            <person name="Dougan E. K."/>
            <person name="Chan C."/>
            <person name="Rhodes N."/>
            <person name="Thang M."/>
        </authorList>
    </citation>
    <scope>NUCLEOTIDE SEQUENCE</scope>
</reference>